<dbReference type="InterPro" id="IPR044684">
    <property type="entry name" value="STR17/STR18/HARC1-like"/>
</dbReference>
<evidence type="ECO:0000313" key="2">
    <source>
        <dbReference type="EMBL" id="KAA8531984.1"/>
    </source>
</evidence>
<dbReference type="InterPro" id="IPR001763">
    <property type="entry name" value="Rhodanese-like_dom"/>
</dbReference>
<dbReference type="PANTHER" id="PTHR44542">
    <property type="entry name" value="THIOSULFATE SULFURTRANSFERASE 18"/>
    <property type="match status" value="1"/>
</dbReference>
<dbReference type="GO" id="GO:0003824">
    <property type="term" value="F:catalytic activity"/>
    <property type="evidence" value="ECO:0007669"/>
    <property type="project" value="InterPro"/>
</dbReference>
<dbReference type="CDD" id="cd00158">
    <property type="entry name" value="RHOD"/>
    <property type="match status" value="1"/>
</dbReference>
<proteinExistence type="predicted"/>
<dbReference type="PROSITE" id="PS50206">
    <property type="entry name" value="RHODANESE_3"/>
    <property type="match status" value="1"/>
</dbReference>
<dbReference type="SUPFAM" id="SSF52821">
    <property type="entry name" value="Rhodanese/Cell cycle control phosphatase"/>
    <property type="match status" value="1"/>
</dbReference>
<dbReference type="EMBL" id="CM018043">
    <property type="protein sequence ID" value="KAA8531984.1"/>
    <property type="molecule type" value="Genomic_DNA"/>
</dbReference>
<dbReference type="InterPro" id="IPR036873">
    <property type="entry name" value="Rhodanese-like_dom_sf"/>
</dbReference>
<evidence type="ECO:0000313" key="3">
    <source>
        <dbReference type="Proteomes" id="UP000325577"/>
    </source>
</evidence>
<evidence type="ECO:0000259" key="1">
    <source>
        <dbReference type="PROSITE" id="PS50206"/>
    </source>
</evidence>
<keyword evidence="3" id="KW-1185">Reference proteome</keyword>
<dbReference type="OrthoDB" id="566238at2759"/>
<dbReference type="PANTHER" id="PTHR44542:SF12">
    <property type="entry name" value="THIOSULFATE SULFURTRANSFERASE 18"/>
    <property type="match status" value="1"/>
</dbReference>
<reference evidence="2 3" key="1">
    <citation type="submission" date="2019-09" db="EMBL/GenBank/DDBJ databases">
        <title>A chromosome-level genome assembly of the Chinese tupelo Nyssa sinensis.</title>
        <authorList>
            <person name="Yang X."/>
            <person name="Kang M."/>
            <person name="Yang Y."/>
            <person name="Xiong H."/>
            <person name="Wang M."/>
            <person name="Zhang Z."/>
            <person name="Wang Z."/>
            <person name="Wu H."/>
            <person name="Ma T."/>
            <person name="Liu J."/>
            <person name="Xi Z."/>
        </authorList>
    </citation>
    <scope>NUCLEOTIDE SEQUENCE [LARGE SCALE GENOMIC DNA]</scope>
    <source>
        <strain evidence="2">J267</strain>
        <tissue evidence="2">Leaf</tissue>
    </source>
</reference>
<accession>A0A5J5ANV5</accession>
<dbReference type="AlphaFoldDB" id="A0A5J5ANV5"/>
<sequence>MSKIRTEEEFKEGHVDVENILNIPYMFNTPEGRVKNPEFMEQVLSDFSKDDYIVVDFKSVYNMGGGYAAWVENGLAAKKPKVKSIIN</sequence>
<feature type="domain" description="Rhodanese" evidence="1">
    <location>
        <begin position="56"/>
        <end position="79"/>
    </location>
</feature>
<name>A0A5J5ANV5_9ASTE</name>
<organism evidence="2 3">
    <name type="scientific">Nyssa sinensis</name>
    <dbReference type="NCBI Taxonomy" id="561372"/>
    <lineage>
        <taxon>Eukaryota</taxon>
        <taxon>Viridiplantae</taxon>
        <taxon>Streptophyta</taxon>
        <taxon>Embryophyta</taxon>
        <taxon>Tracheophyta</taxon>
        <taxon>Spermatophyta</taxon>
        <taxon>Magnoliopsida</taxon>
        <taxon>eudicotyledons</taxon>
        <taxon>Gunneridae</taxon>
        <taxon>Pentapetalae</taxon>
        <taxon>asterids</taxon>
        <taxon>Cornales</taxon>
        <taxon>Nyssaceae</taxon>
        <taxon>Nyssa</taxon>
    </lineage>
</organism>
<gene>
    <name evidence="2" type="ORF">F0562_006874</name>
</gene>
<dbReference type="Gene3D" id="3.40.250.10">
    <property type="entry name" value="Rhodanese-like domain"/>
    <property type="match status" value="1"/>
</dbReference>
<dbReference type="Proteomes" id="UP000325577">
    <property type="component" value="Linkage Group LG2"/>
</dbReference>
<protein>
    <recommendedName>
        <fullName evidence="1">Rhodanese domain-containing protein</fullName>
    </recommendedName>
</protein>